<proteinExistence type="predicted"/>
<dbReference type="Pfam" id="PF03703">
    <property type="entry name" value="bPH_2"/>
    <property type="match status" value="1"/>
</dbReference>
<evidence type="ECO:0000313" key="1">
    <source>
        <dbReference type="EMBL" id="RIO44171.1"/>
    </source>
</evidence>
<gene>
    <name evidence="1" type="ORF">BUZ57_09675</name>
</gene>
<dbReference type="InterPro" id="IPR005182">
    <property type="entry name" value="YdbS-like_PH"/>
</dbReference>
<dbReference type="AlphaFoldDB" id="A0A0A8HN63"/>
<sequence length="158" mass="18709">MLKALMLKPSKTTLVYNIISNVLQMVYEICILSILLYLAYLFTWHILWVYVIIICLILNIIMRTVYPIISFHFYTYRIQNTVIEIHKNVWFQHYQAIKVERIQFIESVANPLARFYKLKKLKITTAGHEIALPYLTETQTNDIANFCMTVLERGEDDV</sequence>
<evidence type="ECO:0000313" key="2">
    <source>
        <dbReference type="Proteomes" id="UP000285625"/>
    </source>
</evidence>
<dbReference type="PANTHER" id="PTHR34473">
    <property type="entry name" value="UPF0699 TRANSMEMBRANE PROTEIN YDBS"/>
    <property type="match status" value="1"/>
</dbReference>
<dbReference type="HOGENOM" id="CLU_104197_5_0_9"/>
<accession>A0A0A8HN63</accession>
<name>A0A0A8HN63_STAHY</name>
<dbReference type="PANTHER" id="PTHR34473:SF2">
    <property type="entry name" value="UPF0699 TRANSMEMBRANE PROTEIN YDBT"/>
    <property type="match status" value="1"/>
</dbReference>
<dbReference type="RefSeq" id="WP_052257801.1">
    <property type="nucleotide sequence ID" value="NZ_CP008747.1"/>
</dbReference>
<dbReference type="Proteomes" id="UP000285625">
    <property type="component" value="Unassembled WGS sequence"/>
</dbReference>
<organism evidence="1 2">
    <name type="scientific">Staphylococcus hyicus</name>
    <dbReference type="NCBI Taxonomy" id="1284"/>
    <lineage>
        <taxon>Bacteria</taxon>
        <taxon>Bacillati</taxon>
        <taxon>Bacillota</taxon>
        <taxon>Bacilli</taxon>
        <taxon>Bacillales</taxon>
        <taxon>Staphylococcaceae</taxon>
        <taxon>Staphylococcus</taxon>
    </lineage>
</organism>
<dbReference type="STRING" id="1284.SHYC_03890"/>
<dbReference type="EMBL" id="QXVO01000032">
    <property type="protein sequence ID" value="RIO44171.1"/>
    <property type="molecule type" value="Genomic_DNA"/>
</dbReference>
<reference evidence="1 2" key="1">
    <citation type="journal article" date="2016" name="Front. Microbiol.">
        <title>Comprehensive Phylogenetic Analysis of Bovine Non-aureus Staphylococci Species Based on Whole-Genome Sequencing.</title>
        <authorList>
            <person name="Naushad S."/>
            <person name="Barkema H.W."/>
            <person name="Luby C."/>
            <person name="Condas L.A."/>
            <person name="Nobrega D.B."/>
            <person name="Carson D.A."/>
            <person name="De Buck J."/>
        </authorList>
    </citation>
    <scope>NUCLEOTIDE SEQUENCE [LARGE SCALE GENOMIC DNA]</scope>
    <source>
        <strain evidence="1 2">SNUC 5959</strain>
    </source>
</reference>
<comment type="caution">
    <text evidence="1">The sequence shown here is derived from an EMBL/GenBank/DDBJ whole genome shotgun (WGS) entry which is preliminary data.</text>
</comment>
<dbReference type="GeneID" id="41074177"/>
<protein>
    <submittedName>
        <fullName evidence="1">PH domain-containing protein</fullName>
    </submittedName>
</protein>
<dbReference type="KEGG" id="shu:SHYC_03890"/>